<evidence type="ECO:0000313" key="1">
    <source>
        <dbReference type="Proteomes" id="UP000887580"/>
    </source>
</evidence>
<dbReference type="Proteomes" id="UP000887580">
    <property type="component" value="Unplaced"/>
</dbReference>
<organism evidence="1 2">
    <name type="scientific">Panagrolaimus sp. PS1159</name>
    <dbReference type="NCBI Taxonomy" id="55785"/>
    <lineage>
        <taxon>Eukaryota</taxon>
        <taxon>Metazoa</taxon>
        <taxon>Ecdysozoa</taxon>
        <taxon>Nematoda</taxon>
        <taxon>Chromadorea</taxon>
        <taxon>Rhabditida</taxon>
        <taxon>Tylenchina</taxon>
        <taxon>Panagrolaimomorpha</taxon>
        <taxon>Panagrolaimoidea</taxon>
        <taxon>Panagrolaimidae</taxon>
        <taxon>Panagrolaimus</taxon>
    </lineage>
</organism>
<protein>
    <submittedName>
        <fullName evidence="2">Uncharacterized protein</fullName>
    </submittedName>
</protein>
<dbReference type="WBParaSite" id="PS1159_v2.g13198.t1">
    <property type="protein sequence ID" value="PS1159_v2.g13198.t1"/>
    <property type="gene ID" value="PS1159_v2.g13198"/>
</dbReference>
<accession>A0AC35F2H5</accession>
<reference evidence="2" key="1">
    <citation type="submission" date="2022-11" db="UniProtKB">
        <authorList>
            <consortium name="WormBaseParasite"/>
        </authorList>
    </citation>
    <scope>IDENTIFICATION</scope>
</reference>
<name>A0AC35F2H5_9BILA</name>
<proteinExistence type="predicted"/>
<evidence type="ECO:0000313" key="2">
    <source>
        <dbReference type="WBParaSite" id="PS1159_v2.g13198.t1"/>
    </source>
</evidence>
<sequence>METYIIASIMVVVLYITYEIHKDRKRRGKNGIPILGYIYDSITVNVREEILDECCEEASGVSSKSAGKKHGNKKRHSQNHKHHKCSKKHNKQRKSSKNLQLGSTALELVEESTQKSEKSDQKRKSSKALKKQENANDSMNVLKCDLIPASSVKKS</sequence>